<dbReference type="Gene3D" id="3.90.550.10">
    <property type="entry name" value="Spore Coat Polysaccharide Biosynthesis Protein SpsA, Chain A"/>
    <property type="match status" value="1"/>
</dbReference>
<keyword evidence="3 4" id="KW-0808">Transferase</keyword>
<keyword evidence="4" id="KW-0472">Membrane</keyword>
<dbReference type="Pfam" id="PF25557">
    <property type="entry name" value="GAUT_1"/>
    <property type="match status" value="1"/>
</dbReference>
<dbReference type="GO" id="GO:0047262">
    <property type="term" value="F:polygalacturonate 4-alpha-galacturonosyltransferase activity"/>
    <property type="evidence" value="ECO:0007669"/>
    <property type="project" value="InterPro"/>
</dbReference>
<dbReference type="InterPro" id="IPR002495">
    <property type="entry name" value="Glyco_trans_8"/>
</dbReference>
<evidence type="ECO:0000313" key="7">
    <source>
        <dbReference type="Proteomes" id="UP001327560"/>
    </source>
</evidence>
<evidence type="ECO:0000256" key="1">
    <source>
        <dbReference type="ARBA" id="ARBA00004877"/>
    </source>
</evidence>
<dbReference type="PANTHER" id="PTHR32116">
    <property type="entry name" value="GALACTURONOSYLTRANSFERASE 4-RELATED"/>
    <property type="match status" value="1"/>
</dbReference>
<evidence type="ECO:0000313" key="6">
    <source>
        <dbReference type="EMBL" id="WOL16342.1"/>
    </source>
</evidence>
<name>A0AAQ3KZJ1_9LILI</name>
<evidence type="ECO:0000256" key="2">
    <source>
        <dbReference type="ARBA" id="ARBA00006351"/>
    </source>
</evidence>
<dbReference type="GO" id="GO:0000139">
    <property type="term" value="C:Golgi membrane"/>
    <property type="evidence" value="ECO:0007669"/>
    <property type="project" value="UniProtKB-SubCell"/>
</dbReference>
<accession>A0AAQ3KZJ1</accession>
<organism evidence="6 7">
    <name type="scientific">Canna indica</name>
    <name type="common">Indian-shot</name>
    <dbReference type="NCBI Taxonomy" id="4628"/>
    <lineage>
        <taxon>Eukaryota</taxon>
        <taxon>Viridiplantae</taxon>
        <taxon>Streptophyta</taxon>
        <taxon>Embryophyta</taxon>
        <taxon>Tracheophyta</taxon>
        <taxon>Spermatophyta</taxon>
        <taxon>Magnoliopsida</taxon>
        <taxon>Liliopsida</taxon>
        <taxon>Zingiberales</taxon>
        <taxon>Cannaceae</taxon>
        <taxon>Canna</taxon>
    </lineage>
</organism>
<evidence type="ECO:0000256" key="4">
    <source>
        <dbReference type="RuleBase" id="RU362027"/>
    </source>
</evidence>
<keyword evidence="4" id="KW-1133">Transmembrane helix</keyword>
<evidence type="ECO:0000256" key="5">
    <source>
        <dbReference type="SAM" id="MobiDB-lite"/>
    </source>
</evidence>
<feature type="compositionally biased region" description="Polar residues" evidence="5">
    <location>
        <begin position="123"/>
        <end position="135"/>
    </location>
</feature>
<proteinExistence type="inferred from homology"/>
<dbReference type="GO" id="GO:0071555">
    <property type="term" value="P:cell wall organization"/>
    <property type="evidence" value="ECO:0007669"/>
    <property type="project" value="UniProtKB-KW"/>
</dbReference>
<evidence type="ECO:0000256" key="3">
    <source>
        <dbReference type="ARBA" id="ARBA00022676"/>
    </source>
</evidence>
<dbReference type="EMBL" id="CP136897">
    <property type="protein sequence ID" value="WOL16342.1"/>
    <property type="molecule type" value="Genomic_DNA"/>
</dbReference>
<dbReference type="SUPFAM" id="SSF53448">
    <property type="entry name" value="Nucleotide-diphospho-sugar transferases"/>
    <property type="match status" value="1"/>
</dbReference>
<comment type="pathway">
    <text evidence="1 4">Glycan metabolism; pectin biosynthesis.</text>
</comment>
<dbReference type="InterPro" id="IPR029044">
    <property type="entry name" value="Nucleotide-diphossugar_trans"/>
</dbReference>
<dbReference type="InterPro" id="IPR029993">
    <property type="entry name" value="GAUT"/>
</dbReference>
<feature type="region of interest" description="Disordered" evidence="5">
    <location>
        <begin position="169"/>
        <end position="191"/>
    </location>
</feature>
<dbReference type="Pfam" id="PF01501">
    <property type="entry name" value="Glyco_transf_8"/>
    <property type="match status" value="1"/>
</dbReference>
<keyword evidence="3 4" id="KW-0328">Glycosyltransferase</keyword>
<keyword evidence="4" id="KW-0333">Golgi apparatus</keyword>
<comment type="subcellular location">
    <subcellularLocation>
        <location evidence="4">Golgi apparatus membrane</location>
        <topology evidence="4">Single-pass type II membrane protein</topology>
    </subcellularLocation>
</comment>
<feature type="region of interest" description="Disordered" evidence="5">
    <location>
        <begin position="119"/>
        <end position="139"/>
    </location>
</feature>
<dbReference type="Proteomes" id="UP001327560">
    <property type="component" value="Chromosome 8"/>
</dbReference>
<sequence>MKGFVAISNHSPAKRRWRASAAVVLVLVVFSLLVPLDFLLGLHNRFPSGYLTDDRQTPERSFRNLGHLDGVSSFPQGVDPRIEKLVKKFGPSFSKDVTGNHMSNTGELLNEKPVINVGGKGTGSNSQNMNPTTSSEPKHTAALHKLEISNPHPKVLPTPQILPSESVPGFSSKLHSRDIKNSNTDGGNGEDIRKSCQFKFGSYCLWSIEHKEVMEDSTIKKLKDQLFVARAYYPSIAKLHGQQKLTRDLKQNIQEHERMLSDAIVNADLPSFVEKNIHKMEQTTAKAKACTVDCNNVEKKLRQILDLTEDEANFHMKQSAFLYHLGVQTMPKSLHCLSMRLTVEYFKAQSAYSKNSSHSNKLDSPNLMHYVIFSKNILAAAVTINSTAMNFEVNQNMVFHVVTDTQHYYAMKLWFGRNSYRGTTISVINFEKLKMNGIHNTSLAKLSLSEEFRVSVQKTDQPAAQMSTEYITVFGHSHFLLPEIFKNLKKVVVLDDDVVVQHDLSSLWNLNLEGKVNGAVEFCRLRVGQLKLFLGSNSYDANSCAWMTGINVIDLEKWREHNLTGAYLQLLKSFQTKNESSFRAAALPASLLVFKNLIYPLGEKWSLSGLGHNYGVSADAINSSISLHYDGNMKPWLDLGIPKYKKYWKKFLTRNERFMDECNVNA</sequence>
<feature type="transmembrane region" description="Helical" evidence="4">
    <location>
        <begin position="21"/>
        <end position="42"/>
    </location>
</feature>
<reference evidence="6 7" key="1">
    <citation type="submission" date="2023-10" db="EMBL/GenBank/DDBJ databases">
        <title>Chromosome-scale genome assembly provides insights into flower coloration mechanisms of Canna indica.</title>
        <authorList>
            <person name="Li C."/>
        </authorList>
    </citation>
    <scope>NUCLEOTIDE SEQUENCE [LARGE SCALE GENOMIC DNA]</scope>
    <source>
        <tissue evidence="6">Flower</tissue>
    </source>
</reference>
<dbReference type="AlphaFoldDB" id="A0AAQ3KZJ1"/>
<comment type="similarity">
    <text evidence="2 4">Belongs to the glycosyltransferase 8 family.</text>
</comment>
<keyword evidence="4" id="KW-0961">Cell wall biogenesis/degradation</keyword>
<keyword evidence="7" id="KW-1185">Reference proteome</keyword>
<gene>
    <name evidence="6" type="ORF">Cni_G25129</name>
</gene>
<keyword evidence="4" id="KW-0812">Transmembrane</keyword>
<dbReference type="PANTHER" id="PTHR32116:SF12">
    <property type="entry name" value="GALACTURONOSYLTRANSFERASE 7-RELATED"/>
    <property type="match status" value="1"/>
</dbReference>
<dbReference type="EC" id="2.4.1.-" evidence="4"/>
<protein>
    <recommendedName>
        <fullName evidence="4">Hexosyltransferase</fullName>
        <ecNumber evidence="4">2.4.1.-</ecNumber>
    </recommendedName>
</protein>